<proteinExistence type="predicted"/>
<dbReference type="GO" id="GO:0006631">
    <property type="term" value="P:fatty acid metabolic process"/>
    <property type="evidence" value="ECO:0007669"/>
    <property type="project" value="TreeGrafter"/>
</dbReference>
<feature type="domain" description="BAAT/Acyl-CoA thioester hydrolase C-terminal" evidence="2">
    <location>
        <begin position="130"/>
        <end position="302"/>
    </location>
</feature>
<protein>
    <recommendedName>
        <fullName evidence="2">BAAT/Acyl-CoA thioester hydrolase C-terminal domain-containing protein</fullName>
    </recommendedName>
</protein>
<reference evidence="3 4" key="1">
    <citation type="journal article" date="2016" name="Int. J. Syst. Evol. Microbiol.">
        <title>Streptococcuspantholopis sp. nov., isolated from faeces of the Tibetan antelope (Pantholops hodgsonii).</title>
        <authorList>
            <person name="Bai X."/>
            <person name="Xiong Y."/>
            <person name="Lu S."/>
            <person name="Jin D."/>
            <person name="Lai X."/>
            <person name="Yang J."/>
            <person name="Niu L."/>
            <person name="Hu S."/>
            <person name="Meng X."/>
            <person name="Pu J."/>
            <person name="Ye C."/>
            <person name="Xu J."/>
        </authorList>
    </citation>
    <scope>NUCLEOTIDE SEQUENCE [LARGE SCALE GENOMIC DNA]</scope>
    <source>
        <strain evidence="3 4">TA 26</strain>
    </source>
</reference>
<evidence type="ECO:0000313" key="4">
    <source>
        <dbReference type="Proteomes" id="UP000077317"/>
    </source>
</evidence>
<dbReference type="OrthoDB" id="8922993at2"/>
<dbReference type="PANTHER" id="PTHR10824:SF4">
    <property type="entry name" value="ACYL-COENZYME A THIOESTERASE 1-LIKE"/>
    <property type="match status" value="1"/>
</dbReference>
<keyword evidence="4" id="KW-1185">Reference proteome</keyword>
<dbReference type="GO" id="GO:0006637">
    <property type="term" value="P:acyl-CoA metabolic process"/>
    <property type="evidence" value="ECO:0007669"/>
    <property type="project" value="TreeGrafter"/>
</dbReference>
<evidence type="ECO:0000256" key="1">
    <source>
        <dbReference type="SAM" id="Phobius"/>
    </source>
</evidence>
<dbReference type="Gene3D" id="3.40.50.1820">
    <property type="entry name" value="alpha/beta hydrolase"/>
    <property type="match status" value="1"/>
</dbReference>
<keyword evidence="1" id="KW-1133">Transmembrane helix</keyword>
<evidence type="ECO:0000313" key="3">
    <source>
        <dbReference type="EMBL" id="AND79012.1"/>
    </source>
</evidence>
<accession>A0A172Q6H9</accession>
<dbReference type="InterPro" id="IPR029058">
    <property type="entry name" value="AB_hydrolase_fold"/>
</dbReference>
<dbReference type="InterPro" id="IPR014940">
    <property type="entry name" value="BAAT_C"/>
</dbReference>
<sequence length="344" mass="38377">MKIFLRLLKYAAVLIVLFIAIIVVLRLYNHSVYSKYKQVDSSSIYSDPTNLDRYPSEYEGVQIEHIQGDYLNGFHLRPSKKTKKGVIVTFGGSEGSPGYYEGVSFALQGYEVLSLFSYGMPNQQPSLSKIPIDFFDEVLAYIEKNVADPAPLTLYGASKGAELCLNLVNYYSEIGHIILMAPSAYNFNGLDYENISSSWTYKGKELPYISTMHAGFPEYIAFLFGMVSGAPTSYEPLYRTAIANTDKAADYEILQEAVDADILIFAGGDDRMWPSASMAKVIKKTQGERAELHIYDKAGHIFAEEGYLASPYGLIATGGSKKENEAAGQAYRKVLIERLNQWHQ</sequence>
<dbReference type="AlphaFoldDB" id="A0A172Q6H9"/>
<feature type="transmembrane region" description="Helical" evidence="1">
    <location>
        <begin position="7"/>
        <end position="28"/>
    </location>
</feature>
<reference evidence="4" key="2">
    <citation type="submission" date="2016-03" db="EMBL/GenBank/DDBJ databases">
        <title>Streptococcus antelopensis sp. nov., isolated from the feces of the Tibetan antelope (Pantholops hodgsonii) in Hoh Xil National Nature Reserve, Qinghai, China.</title>
        <authorList>
            <person name="Bai X."/>
        </authorList>
    </citation>
    <scope>NUCLEOTIDE SEQUENCE [LARGE SCALE GENOMIC DNA]</scope>
    <source>
        <strain evidence="4">TA 26</strain>
    </source>
</reference>
<dbReference type="RefSeq" id="WP_067060858.1">
    <property type="nucleotide sequence ID" value="NZ_CP014699.1"/>
</dbReference>
<dbReference type="Pfam" id="PF08840">
    <property type="entry name" value="BAAT_C"/>
    <property type="match status" value="1"/>
</dbReference>
<dbReference type="KEGG" id="spat:A0O21_02735"/>
<dbReference type="EMBL" id="CP014699">
    <property type="protein sequence ID" value="AND79012.1"/>
    <property type="molecule type" value="Genomic_DNA"/>
</dbReference>
<keyword evidence="1" id="KW-0812">Transmembrane</keyword>
<evidence type="ECO:0000259" key="2">
    <source>
        <dbReference type="Pfam" id="PF08840"/>
    </source>
</evidence>
<dbReference type="Proteomes" id="UP000077317">
    <property type="component" value="Chromosome"/>
</dbReference>
<gene>
    <name evidence="3" type="ORF">A0O21_02735</name>
</gene>
<keyword evidence="1" id="KW-0472">Membrane</keyword>
<dbReference type="GO" id="GO:0047617">
    <property type="term" value="F:fatty acyl-CoA hydrolase activity"/>
    <property type="evidence" value="ECO:0007669"/>
    <property type="project" value="TreeGrafter"/>
</dbReference>
<name>A0A172Q6H9_9STRE</name>
<organism evidence="3 4">
    <name type="scientific">Streptococcus pantholopis</name>
    <dbReference type="NCBI Taxonomy" id="1811193"/>
    <lineage>
        <taxon>Bacteria</taxon>
        <taxon>Bacillati</taxon>
        <taxon>Bacillota</taxon>
        <taxon>Bacilli</taxon>
        <taxon>Lactobacillales</taxon>
        <taxon>Streptococcaceae</taxon>
        <taxon>Streptococcus</taxon>
    </lineage>
</organism>
<dbReference type="PANTHER" id="PTHR10824">
    <property type="entry name" value="ACYL-COENZYME A THIOESTERASE-RELATED"/>
    <property type="match status" value="1"/>
</dbReference>
<dbReference type="SUPFAM" id="SSF53474">
    <property type="entry name" value="alpha/beta-Hydrolases"/>
    <property type="match status" value="1"/>
</dbReference>